<dbReference type="Gene3D" id="3.80.10.10">
    <property type="entry name" value="Ribonuclease Inhibitor"/>
    <property type="match status" value="1"/>
</dbReference>
<comment type="caution">
    <text evidence="3">The sequence shown here is derived from an EMBL/GenBank/DDBJ whole genome shotgun (WGS) entry which is preliminary data.</text>
</comment>
<feature type="domain" description="Disease resistance R13L4/SHOC-2-like LRR" evidence="2">
    <location>
        <begin position="4"/>
        <end position="266"/>
    </location>
</feature>
<dbReference type="AlphaFoldDB" id="A0AAW2VLA4"/>
<protein>
    <recommendedName>
        <fullName evidence="2">Disease resistance R13L4/SHOC-2-like LRR domain-containing protein</fullName>
    </recommendedName>
</protein>
<dbReference type="Pfam" id="PF23598">
    <property type="entry name" value="LRR_14"/>
    <property type="match status" value="1"/>
</dbReference>
<organism evidence="3">
    <name type="scientific">Sesamum radiatum</name>
    <name type="common">Black benniseed</name>
    <dbReference type="NCBI Taxonomy" id="300843"/>
    <lineage>
        <taxon>Eukaryota</taxon>
        <taxon>Viridiplantae</taxon>
        <taxon>Streptophyta</taxon>
        <taxon>Embryophyta</taxon>
        <taxon>Tracheophyta</taxon>
        <taxon>Spermatophyta</taxon>
        <taxon>Magnoliopsida</taxon>
        <taxon>eudicotyledons</taxon>
        <taxon>Gunneridae</taxon>
        <taxon>Pentapetalae</taxon>
        <taxon>asterids</taxon>
        <taxon>lamiids</taxon>
        <taxon>Lamiales</taxon>
        <taxon>Pedaliaceae</taxon>
        <taxon>Sesamum</taxon>
    </lineage>
</organism>
<reference evidence="3" key="1">
    <citation type="submission" date="2020-06" db="EMBL/GenBank/DDBJ databases">
        <authorList>
            <person name="Li T."/>
            <person name="Hu X."/>
            <person name="Zhang T."/>
            <person name="Song X."/>
            <person name="Zhang H."/>
            <person name="Dai N."/>
            <person name="Sheng W."/>
            <person name="Hou X."/>
            <person name="Wei L."/>
        </authorList>
    </citation>
    <scope>NUCLEOTIDE SEQUENCE</scope>
    <source>
        <strain evidence="3">G02</strain>
        <tissue evidence="3">Leaf</tissue>
    </source>
</reference>
<dbReference type="InterPro" id="IPR032675">
    <property type="entry name" value="LRR_dom_sf"/>
</dbReference>
<dbReference type="EMBL" id="JACGWJ010000003">
    <property type="protein sequence ID" value="KAL0429590.1"/>
    <property type="molecule type" value="Genomic_DNA"/>
</dbReference>
<evidence type="ECO:0000256" key="1">
    <source>
        <dbReference type="ARBA" id="ARBA00022737"/>
    </source>
</evidence>
<reference evidence="3" key="2">
    <citation type="journal article" date="2024" name="Plant">
        <title>Genomic evolution and insights into agronomic trait innovations of Sesamum species.</title>
        <authorList>
            <person name="Miao H."/>
            <person name="Wang L."/>
            <person name="Qu L."/>
            <person name="Liu H."/>
            <person name="Sun Y."/>
            <person name="Le M."/>
            <person name="Wang Q."/>
            <person name="Wei S."/>
            <person name="Zheng Y."/>
            <person name="Lin W."/>
            <person name="Duan Y."/>
            <person name="Cao H."/>
            <person name="Xiong S."/>
            <person name="Wang X."/>
            <person name="Wei L."/>
            <person name="Li C."/>
            <person name="Ma Q."/>
            <person name="Ju M."/>
            <person name="Zhao R."/>
            <person name="Li G."/>
            <person name="Mu C."/>
            <person name="Tian Q."/>
            <person name="Mei H."/>
            <person name="Zhang T."/>
            <person name="Gao T."/>
            <person name="Zhang H."/>
        </authorList>
    </citation>
    <scope>NUCLEOTIDE SEQUENCE</scope>
    <source>
        <strain evidence="3">G02</strain>
    </source>
</reference>
<name>A0AAW2VLA4_SESRA</name>
<dbReference type="PANTHER" id="PTHR15140:SF37">
    <property type="entry name" value="UBIQUITIN-LIKE DOMAIN-CONTAINING PROTEIN"/>
    <property type="match status" value="1"/>
</dbReference>
<dbReference type="PANTHER" id="PTHR15140">
    <property type="entry name" value="TUBULIN-SPECIFIC CHAPERONE E"/>
    <property type="match status" value="1"/>
</dbReference>
<evidence type="ECO:0000259" key="2">
    <source>
        <dbReference type="Pfam" id="PF23598"/>
    </source>
</evidence>
<evidence type="ECO:0000313" key="3">
    <source>
        <dbReference type="EMBL" id="KAL0429590.1"/>
    </source>
</evidence>
<dbReference type="SUPFAM" id="SSF52058">
    <property type="entry name" value="L domain-like"/>
    <property type="match status" value="1"/>
</dbReference>
<dbReference type="InterPro" id="IPR055414">
    <property type="entry name" value="LRR_R13L4/SHOC2-like"/>
</dbReference>
<proteinExistence type="predicted"/>
<accession>A0AAW2VLA4</accession>
<sequence>MPPEITQLFHLRFLALKGRLKVLPSISKLENLQTLMIRVYQWERGDIILHLPIEMWQMTQLRHLIFSKGNALRMPLVAVPSGGQVLENLQTLHVNNFQFTSIELIPNLKKLRVHYDFEHRGTWRKYCLNNLIHLRQLETLNLMFQAVWTVNPFPPSFALPSSLKKLTLTSCGLPWQDMTVIRSLPNLEVLKLKSRAFIGEEWECCSEGEFPMLKFLLIERLNLKRWQVESSHFPCLVRLIIKICWELEEIPCEIGDIPTLELIEVGWGKKSLIDSVLLIQEEQRSLGNDVLQVRSLFR</sequence>
<keyword evidence="1" id="KW-0677">Repeat</keyword>
<gene>
    <name evidence="3" type="ORF">Sradi_0585000</name>
</gene>